<feature type="domain" description="S-adenosylmethionine synthetase C-terminal" evidence="8">
    <location>
        <begin position="5"/>
        <end position="48"/>
    </location>
</feature>
<dbReference type="EMBL" id="CH476628">
    <property type="protein sequence ID" value="EDO04112.1"/>
    <property type="molecule type" value="Genomic_DNA"/>
</dbReference>
<evidence type="ECO:0000256" key="6">
    <source>
        <dbReference type="ARBA" id="ARBA00022842"/>
    </source>
</evidence>
<evidence type="ECO:0000256" key="2">
    <source>
        <dbReference type="ARBA" id="ARBA00022679"/>
    </source>
</evidence>
<sequence>MNLFREIIRANFDLRPAAIVKELDLAKPIYFKTAKNGHFTSQEFSWEKPKTLKL</sequence>
<keyword evidence="3" id="KW-0479">Metal-binding</keyword>
<name>A7EMP6_SCLS1</name>
<evidence type="ECO:0000256" key="4">
    <source>
        <dbReference type="ARBA" id="ARBA00022741"/>
    </source>
</evidence>
<keyword evidence="1" id="KW-0554">One-carbon metabolism</keyword>
<dbReference type="GO" id="GO:0004478">
    <property type="term" value="F:methionine adenosyltransferase activity"/>
    <property type="evidence" value="ECO:0007669"/>
    <property type="project" value="InterPro"/>
</dbReference>
<evidence type="ECO:0000259" key="8">
    <source>
        <dbReference type="Pfam" id="PF02773"/>
    </source>
</evidence>
<dbReference type="GO" id="GO:0005524">
    <property type="term" value="F:ATP binding"/>
    <property type="evidence" value="ECO:0007669"/>
    <property type="project" value="UniProtKB-KW"/>
</dbReference>
<dbReference type="InterPro" id="IPR022636">
    <property type="entry name" value="S-AdoMet_synthetase_sfam"/>
</dbReference>
<dbReference type="SUPFAM" id="SSF55973">
    <property type="entry name" value="S-adenosylmethionine synthetase"/>
    <property type="match status" value="1"/>
</dbReference>
<evidence type="ECO:0000256" key="3">
    <source>
        <dbReference type="ARBA" id="ARBA00022723"/>
    </source>
</evidence>
<keyword evidence="2" id="KW-0808">Transferase</keyword>
<organism evidence="9 10">
    <name type="scientific">Sclerotinia sclerotiorum (strain ATCC 18683 / 1980 / Ss-1)</name>
    <name type="common">White mold</name>
    <name type="synonym">Whetzelinia sclerotiorum</name>
    <dbReference type="NCBI Taxonomy" id="665079"/>
    <lineage>
        <taxon>Eukaryota</taxon>
        <taxon>Fungi</taxon>
        <taxon>Dikarya</taxon>
        <taxon>Ascomycota</taxon>
        <taxon>Pezizomycotina</taxon>
        <taxon>Leotiomycetes</taxon>
        <taxon>Helotiales</taxon>
        <taxon>Sclerotiniaceae</taxon>
        <taxon>Sclerotinia</taxon>
    </lineage>
</organism>
<dbReference type="GO" id="GO:0006556">
    <property type="term" value="P:S-adenosylmethionine biosynthetic process"/>
    <property type="evidence" value="ECO:0007669"/>
    <property type="project" value="InterPro"/>
</dbReference>
<keyword evidence="10" id="KW-1185">Reference proteome</keyword>
<keyword evidence="7" id="KW-0630">Potassium</keyword>
<evidence type="ECO:0000313" key="9">
    <source>
        <dbReference type="EMBL" id="EDO04112.1"/>
    </source>
</evidence>
<dbReference type="PANTHER" id="PTHR11964">
    <property type="entry name" value="S-ADENOSYLMETHIONINE SYNTHETASE"/>
    <property type="match status" value="1"/>
</dbReference>
<dbReference type="Proteomes" id="UP000001312">
    <property type="component" value="Unassembled WGS sequence"/>
</dbReference>
<reference evidence="10" key="1">
    <citation type="journal article" date="2011" name="PLoS Genet.">
        <title>Genomic analysis of the necrotrophic fungal pathogens Sclerotinia sclerotiorum and Botrytis cinerea.</title>
        <authorList>
            <person name="Amselem J."/>
            <person name="Cuomo C.A."/>
            <person name="van Kan J.A."/>
            <person name="Viaud M."/>
            <person name="Benito E.P."/>
            <person name="Couloux A."/>
            <person name="Coutinho P.M."/>
            <person name="de Vries R.P."/>
            <person name="Dyer P.S."/>
            <person name="Fillinger S."/>
            <person name="Fournier E."/>
            <person name="Gout L."/>
            <person name="Hahn M."/>
            <person name="Kohn L."/>
            <person name="Lapalu N."/>
            <person name="Plummer K.M."/>
            <person name="Pradier J.M."/>
            <person name="Quevillon E."/>
            <person name="Sharon A."/>
            <person name="Simon A."/>
            <person name="ten Have A."/>
            <person name="Tudzynski B."/>
            <person name="Tudzynski P."/>
            <person name="Wincker P."/>
            <person name="Andrew M."/>
            <person name="Anthouard V."/>
            <person name="Beever R.E."/>
            <person name="Beffa R."/>
            <person name="Benoit I."/>
            <person name="Bouzid O."/>
            <person name="Brault B."/>
            <person name="Chen Z."/>
            <person name="Choquer M."/>
            <person name="Collemare J."/>
            <person name="Cotton P."/>
            <person name="Danchin E.G."/>
            <person name="Da Silva C."/>
            <person name="Gautier A."/>
            <person name="Giraud C."/>
            <person name="Giraud T."/>
            <person name="Gonzalez C."/>
            <person name="Grossetete S."/>
            <person name="Guldener U."/>
            <person name="Henrissat B."/>
            <person name="Howlett B.J."/>
            <person name="Kodira C."/>
            <person name="Kretschmer M."/>
            <person name="Lappartient A."/>
            <person name="Leroch M."/>
            <person name="Levis C."/>
            <person name="Mauceli E."/>
            <person name="Neuveglise C."/>
            <person name="Oeser B."/>
            <person name="Pearson M."/>
            <person name="Poulain J."/>
            <person name="Poussereau N."/>
            <person name="Quesneville H."/>
            <person name="Rascle C."/>
            <person name="Schumacher J."/>
            <person name="Segurens B."/>
            <person name="Sexton A."/>
            <person name="Silva E."/>
            <person name="Sirven C."/>
            <person name="Soanes D.M."/>
            <person name="Talbot N.J."/>
            <person name="Templeton M."/>
            <person name="Yandava C."/>
            <person name="Yarden O."/>
            <person name="Zeng Q."/>
            <person name="Rollins J.A."/>
            <person name="Lebrun M.H."/>
            <person name="Dickman M."/>
        </authorList>
    </citation>
    <scope>NUCLEOTIDE SEQUENCE [LARGE SCALE GENOMIC DNA]</scope>
    <source>
        <strain evidence="10">ATCC 18683 / 1980 / Ss-1</strain>
    </source>
</reference>
<dbReference type="InParanoid" id="A7EMP6"/>
<evidence type="ECO:0000256" key="1">
    <source>
        <dbReference type="ARBA" id="ARBA00022563"/>
    </source>
</evidence>
<dbReference type="RefSeq" id="XP_001592354.1">
    <property type="nucleotide sequence ID" value="XM_001592304.1"/>
</dbReference>
<evidence type="ECO:0000256" key="5">
    <source>
        <dbReference type="ARBA" id="ARBA00022840"/>
    </source>
</evidence>
<dbReference type="STRING" id="665079.A7EMP6"/>
<dbReference type="InterPro" id="IPR022630">
    <property type="entry name" value="S-AdoMet_synt_C"/>
</dbReference>
<keyword evidence="5" id="KW-0067">ATP-binding</keyword>
<protein>
    <recommendedName>
        <fullName evidence="8">S-adenosylmethionine synthetase C-terminal domain-containing protein</fullName>
    </recommendedName>
</protein>
<proteinExistence type="predicted"/>
<dbReference type="GO" id="GO:0006730">
    <property type="term" value="P:one-carbon metabolic process"/>
    <property type="evidence" value="ECO:0007669"/>
    <property type="project" value="UniProtKB-KW"/>
</dbReference>
<dbReference type="AlphaFoldDB" id="A7EMP6"/>
<dbReference type="Pfam" id="PF02773">
    <property type="entry name" value="S-AdoMet_synt_C"/>
    <property type="match status" value="1"/>
</dbReference>
<evidence type="ECO:0000313" key="10">
    <source>
        <dbReference type="Proteomes" id="UP000001312"/>
    </source>
</evidence>
<evidence type="ECO:0000256" key="7">
    <source>
        <dbReference type="ARBA" id="ARBA00022958"/>
    </source>
</evidence>
<accession>A7EMP6</accession>
<gene>
    <name evidence="9" type="ORF">SS1G_06595</name>
</gene>
<dbReference type="Gene3D" id="3.30.300.10">
    <property type="match status" value="1"/>
</dbReference>
<dbReference type="InterPro" id="IPR002133">
    <property type="entry name" value="S-AdoMet_synthetase"/>
</dbReference>
<keyword evidence="6" id="KW-0460">Magnesium</keyword>
<dbReference type="GO" id="GO:0046872">
    <property type="term" value="F:metal ion binding"/>
    <property type="evidence" value="ECO:0007669"/>
    <property type="project" value="UniProtKB-KW"/>
</dbReference>
<dbReference type="KEGG" id="ssl:SS1G_06595"/>
<keyword evidence="4" id="KW-0547">Nucleotide-binding</keyword>
<dbReference type="GeneID" id="5488315"/>